<dbReference type="GO" id="GO:0016740">
    <property type="term" value="F:transferase activity"/>
    <property type="evidence" value="ECO:0007669"/>
    <property type="project" value="UniProtKB-KW"/>
</dbReference>
<feature type="domain" description="Aminoglycoside phosphotransferase" evidence="2">
    <location>
        <begin position="63"/>
        <end position="288"/>
    </location>
</feature>
<keyword evidence="1" id="KW-0067">ATP-binding</keyword>
<keyword evidence="3" id="KW-0808">Transferase</keyword>
<feature type="binding site" evidence="1">
    <location>
        <position position="67"/>
    </location>
    <ligand>
        <name>ATP</name>
        <dbReference type="ChEBI" id="CHEBI:30616"/>
    </ligand>
</feature>
<protein>
    <submittedName>
        <fullName evidence="3">Aminoglycoside phosphotransferase</fullName>
    </submittedName>
</protein>
<dbReference type="AlphaFoldDB" id="A0A3S4RZ33"/>
<organism evidence="3 4">
    <name type="scientific">Mycolicibacterium aurum</name>
    <name type="common">Mycobacterium aurum</name>
    <dbReference type="NCBI Taxonomy" id="1791"/>
    <lineage>
        <taxon>Bacteria</taxon>
        <taxon>Bacillati</taxon>
        <taxon>Actinomycetota</taxon>
        <taxon>Actinomycetes</taxon>
        <taxon>Mycobacteriales</taxon>
        <taxon>Mycobacteriaceae</taxon>
        <taxon>Mycolicibacterium</taxon>
    </lineage>
</organism>
<dbReference type="Pfam" id="PF01636">
    <property type="entry name" value="APH"/>
    <property type="match status" value="1"/>
</dbReference>
<evidence type="ECO:0000313" key="3">
    <source>
        <dbReference type="EMBL" id="VEG56029.1"/>
    </source>
</evidence>
<keyword evidence="4" id="KW-1185">Reference proteome</keyword>
<dbReference type="EMBL" id="LR134356">
    <property type="protein sequence ID" value="VEG56029.1"/>
    <property type="molecule type" value="Genomic_DNA"/>
</dbReference>
<dbReference type="SUPFAM" id="SSF56112">
    <property type="entry name" value="Protein kinase-like (PK-like)"/>
    <property type="match status" value="1"/>
</dbReference>
<dbReference type="Proteomes" id="UP000279306">
    <property type="component" value="Chromosome"/>
</dbReference>
<proteinExistence type="predicted"/>
<dbReference type="InterPro" id="IPR002575">
    <property type="entry name" value="Aminoglycoside_PTrfase"/>
</dbReference>
<evidence type="ECO:0000313" key="4">
    <source>
        <dbReference type="Proteomes" id="UP000279306"/>
    </source>
</evidence>
<evidence type="ECO:0000256" key="1">
    <source>
        <dbReference type="PROSITE-ProRule" id="PRU10141"/>
    </source>
</evidence>
<dbReference type="GO" id="GO:0005524">
    <property type="term" value="F:ATP binding"/>
    <property type="evidence" value="ECO:0007669"/>
    <property type="project" value="UniProtKB-UniRule"/>
</dbReference>
<sequence length="367" mass="39389">MRGDFVTIPRSPSDITPAWLGSVLGTDVAEVEVSSIGTGQTGATYRVTATYAPEAQSPTPPATFAVKLPAQDDTVRERVALGYLSEVEFYSSVTNDVAIPVPGCFHTEIAPGGTDFVLVLADMAPAEQGDQIAGCSPAEAVLAVEALAGLHGPSWGERRFFDLASIVMPKPGDEAAAKGMGEVSVMAADITLDKLGASVSEEDRDTLLTSMSLVTPWLLAEPDRFSLMHGDYRLDNLLYDPDRTRVTVVDWQTIGIGLPARDLAYFTATSLLPDDRAAAERGLVERYHAALLTHGVTDYDVETCWQDYRLGVLQAPLLTTLGYAFASSTERGDEMILTMLHRGCRAIRELGAIDLVRSYQASSPTTA</sequence>
<dbReference type="InterPro" id="IPR052961">
    <property type="entry name" value="Oxido-Kinase-like_Enzymes"/>
</dbReference>
<dbReference type="Gene3D" id="3.90.1200.10">
    <property type="match status" value="1"/>
</dbReference>
<reference evidence="3 4" key="1">
    <citation type="submission" date="2018-12" db="EMBL/GenBank/DDBJ databases">
        <authorList>
            <consortium name="Pathogen Informatics"/>
        </authorList>
    </citation>
    <scope>NUCLEOTIDE SEQUENCE [LARGE SCALE GENOMIC DNA]</scope>
    <source>
        <strain evidence="3 4">NCTC10437</strain>
    </source>
</reference>
<dbReference type="InterPro" id="IPR011009">
    <property type="entry name" value="Kinase-like_dom_sf"/>
</dbReference>
<dbReference type="STRING" id="1791.GCA_001049355_01702"/>
<evidence type="ECO:0000259" key="2">
    <source>
        <dbReference type="Pfam" id="PF01636"/>
    </source>
</evidence>
<gene>
    <name evidence="3" type="ORF">NCTC10437_03308</name>
</gene>
<dbReference type="PROSITE" id="PS00107">
    <property type="entry name" value="PROTEIN_KINASE_ATP"/>
    <property type="match status" value="1"/>
</dbReference>
<name>A0A3S4RZ33_MYCAU</name>
<dbReference type="PANTHER" id="PTHR23020">
    <property type="entry name" value="UNCHARACTERIZED NUCLEAR HORMONE RECEPTOR-RELATED"/>
    <property type="match status" value="1"/>
</dbReference>
<dbReference type="PANTHER" id="PTHR23020:SF41">
    <property type="entry name" value="AMINOGLYCOSIDE PHOSPHOTRANSFERASE DOMAIN-CONTAINING PROTEIN"/>
    <property type="match status" value="1"/>
</dbReference>
<dbReference type="InterPro" id="IPR017441">
    <property type="entry name" value="Protein_kinase_ATP_BS"/>
</dbReference>
<accession>A0A3S4RZ33</accession>
<keyword evidence="1" id="KW-0547">Nucleotide-binding</keyword>
<dbReference type="KEGG" id="mauu:NCTC10437_03308"/>